<protein>
    <recommendedName>
        <fullName evidence="1">glutathione transferase</fullName>
        <ecNumber evidence="1">2.5.1.18</ecNumber>
    </recommendedName>
</protein>
<dbReference type="SFLD" id="SFLDG00358">
    <property type="entry name" value="Main_(cytGST)"/>
    <property type="match status" value="1"/>
</dbReference>
<dbReference type="PROSITE" id="PS50405">
    <property type="entry name" value="GST_CTER"/>
    <property type="match status" value="1"/>
</dbReference>
<evidence type="ECO:0000259" key="4">
    <source>
        <dbReference type="PROSITE" id="PS50404"/>
    </source>
</evidence>
<feature type="domain" description="GST N-terminal" evidence="4">
    <location>
        <begin position="29"/>
        <end position="110"/>
    </location>
</feature>
<keyword evidence="2" id="KW-0808">Transferase</keyword>
<name>A0AAN0UEW4_ACISD</name>
<proteinExistence type="predicted"/>
<evidence type="ECO:0000256" key="1">
    <source>
        <dbReference type="ARBA" id="ARBA00012452"/>
    </source>
</evidence>
<dbReference type="PANTHER" id="PTHR44051:SF9">
    <property type="entry name" value="GLUTATHIONE S-TRANSFERASE 1"/>
    <property type="match status" value="1"/>
</dbReference>
<dbReference type="GO" id="GO:0005737">
    <property type="term" value="C:cytoplasm"/>
    <property type="evidence" value="ECO:0007669"/>
    <property type="project" value="UniProtKB-ARBA"/>
</dbReference>
<dbReference type="EC" id="2.5.1.18" evidence="1"/>
<reference evidence="6 7" key="1">
    <citation type="journal article" date="2010" name="J. Bacteriol.">
        <title>Complete genome sequence of the diesel-degrading Acinetobacter sp. strain DR1.</title>
        <authorList>
            <person name="Jung J."/>
            <person name="Baek J.H."/>
            <person name="Park W."/>
        </authorList>
    </citation>
    <scope>NUCLEOTIDE SEQUENCE [LARGE SCALE GENOMIC DNA]</scope>
    <source>
        <strain evidence="7">JCM 16667 / KCTC 23045 / DR1</strain>
    </source>
</reference>
<organism evidence="6 7">
    <name type="scientific">Acinetobacter oleivorans (strain JCM 16667 / KCTC 23045 / DR1)</name>
    <dbReference type="NCBI Taxonomy" id="436717"/>
    <lineage>
        <taxon>Bacteria</taxon>
        <taxon>Pseudomonadati</taxon>
        <taxon>Pseudomonadota</taxon>
        <taxon>Gammaproteobacteria</taxon>
        <taxon>Moraxellales</taxon>
        <taxon>Moraxellaceae</taxon>
        <taxon>Acinetobacter</taxon>
    </lineage>
</organism>
<dbReference type="Pfam" id="PF13409">
    <property type="entry name" value="GST_N_2"/>
    <property type="match status" value="1"/>
</dbReference>
<dbReference type="PANTHER" id="PTHR44051">
    <property type="entry name" value="GLUTATHIONE S-TRANSFERASE-RELATED"/>
    <property type="match status" value="1"/>
</dbReference>
<sequence length="252" mass="29580">MILYPFHKWNKTACSHAVFYVKRKIKAGNNMISVHHLECSRSFRILWALEELSLDYDIHYYQRLPNYSAPETLKCIHPLGKAPILTDDEQVIAESAVILEYLQQRYDQKQQFKPTQPQDLQQYIYWMHYAEGSLMPLLVMTLVMNSVNKHVPWLIQPVAKRITEGVKANFVRPRMKDHISFLENYLAEHEYFAGDFSFADIQMSFPLEALQSRLQGKYPNIQAFLHRIQQRPAFQKAKQKGMGTNERNCADI</sequence>
<accession>A0AAN0UEW4</accession>
<dbReference type="AlphaFoldDB" id="A0AAN0UEW4"/>
<dbReference type="EMBL" id="CP002080">
    <property type="protein sequence ID" value="ADI92613.1"/>
    <property type="molecule type" value="Genomic_DNA"/>
</dbReference>
<dbReference type="InterPro" id="IPR010987">
    <property type="entry name" value="Glutathione-S-Trfase_C-like"/>
</dbReference>
<dbReference type="InterPro" id="IPR036249">
    <property type="entry name" value="Thioredoxin-like_sf"/>
</dbReference>
<dbReference type="Gene3D" id="3.40.30.10">
    <property type="entry name" value="Glutaredoxin"/>
    <property type="match status" value="1"/>
</dbReference>
<evidence type="ECO:0000313" key="6">
    <source>
        <dbReference type="EMBL" id="ADI92613.1"/>
    </source>
</evidence>
<dbReference type="GO" id="GO:0004364">
    <property type="term" value="F:glutathione transferase activity"/>
    <property type="evidence" value="ECO:0007669"/>
    <property type="project" value="UniProtKB-EC"/>
</dbReference>
<dbReference type="Gene3D" id="1.20.1050.10">
    <property type="match status" value="1"/>
</dbReference>
<dbReference type="GO" id="GO:0004601">
    <property type="term" value="F:peroxidase activity"/>
    <property type="evidence" value="ECO:0007669"/>
    <property type="project" value="UniProtKB-ARBA"/>
</dbReference>
<dbReference type="InterPro" id="IPR036282">
    <property type="entry name" value="Glutathione-S-Trfase_C_sf"/>
</dbReference>
<evidence type="ECO:0000256" key="2">
    <source>
        <dbReference type="ARBA" id="ARBA00022679"/>
    </source>
</evidence>
<feature type="domain" description="GST C-terminal" evidence="5">
    <location>
        <begin position="116"/>
        <end position="252"/>
    </location>
</feature>
<dbReference type="InterPro" id="IPR004046">
    <property type="entry name" value="GST_C"/>
</dbReference>
<dbReference type="SFLD" id="SFLDS00019">
    <property type="entry name" value="Glutathione_Transferase_(cytos"/>
    <property type="match status" value="1"/>
</dbReference>
<dbReference type="PROSITE" id="PS50404">
    <property type="entry name" value="GST_NTER"/>
    <property type="match status" value="1"/>
</dbReference>
<evidence type="ECO:0000256" key="3">
    <source>
        <dbReference type="ARBA" id="ARBA00047960"/>
    </source>
</evidence>
<dbReference type="KEGG" id="acd:AOLE_18655"/>
<dbReference type="InterPro" id="IPR004045">
    <property type="entry name" value="Glutathione_S-Trfase_N"/>
</dbReference>
<dbReference type="CDD" id="cd03189">
    <property type="entry name" value="GST_C_GTT1_like"/>
    <property type="match status" value="1"/>
</dbReference>
<dbReference type="SUPFAM" id="SSF47616">
    <property type="entry name" value="GST C-terminal domain-like"/>
    <property type="match status" value="1"/>
</dbReference>
<dbReference type="SUPFAM" id="SSF52833">
    <property type="entry name" value="Thioredoxin-like"/>
    <property type="match status" value="1"/>
</dbReference>
<evidence type="ECO:0000259" key="5">
    <source>
        <dbReference type="PROSITE" id="PS50405"/>
    </source>
</evidence>
<comment type="catalytic activity">
    <reaction evidence="3">
        <text>RX + glutathione = an S-substituted glutathione + a halide anion + H(+)</text>
        <dbReference type="Rhea" id="RHEA:16437"/>
        <dbReference type="ChEBI" id="CHEBI:15378"/>
        <dbReference type="ChEBI" id="CHEBI:16042"/>
        <dbReference type="ChEBI" id="CHEBI:17792"/>
        <dbReference type="ChEBI" id="CHEBI:57925"/>
        <dbReference type="ChEBI" id="CHEBI:90779"/>
        <dbReference type="EC" id="2.5.1.18"/>
    </reaction>
</comment>
<dbReference type="CDD" id="cd03046">
    <property type="entry name" value="GST_N_GTT1_like"/>
    <property type="match status" value="1"/>
</dbReference>
<gene>
    <name evidence="6" type="ordered locus">AOLE_18655</name>
</gene>
<dbReference type="Proteomes" id="UP000000392">
    <property type="component" value="Chromosome"/>
</dbReference>
<evidence type="ECO:0000313" key="7">
    <source>
        <dbReference type="Proteomes" id="UP000000392"/>
    </source>
</evidence>
<dbReference type="InterPro" id="IPR040079">
    <property type="entry name" value="Glutathione_S-Trfase"/>
</dbReference>
<dbReference type="FunFam" id="3.40.30.10:FF:000156">
    <property type="entry name" value="Glutathione S-transferase 1"/>
    <property type="match status" value="1"/>
</dbReference>
<dbReference type="SFLD" id="SFLDG01150">
    <property type="entry name" value="Main.1:_Beta-like"/>
    <property type="match status" value="1"/>
</dbReference>
<dbReference type="Pfam" id="PF14497">
    <property type="entry name" value="GST_C_3"/>
    <property type="match status" value="1"/>
</dbReference>